<dbReference type="InterPro" id="IPR025997">
    <property type="entry name" value="SBP_2_dom"/>
</dbReference>
<accession>A0ABP9H4V2</accession>
<feature type="domain" description="Periplasmic binding protein" evidence="4">
    <location>
        <begin position="55"/>
        <end position="318"/>
    </location>
</feature>
<proteinExistence type="predicted"/>
<evidence type="ECO:0000259" key="4">
    <source>
        <dbReference type="Pfam" id="PF13407"/>
    </source>
</evidence>
<evidence type="ECO:0000256" key="1">
    <source>
        <dbReference type="ARBA" id="ARBA00004196"/>
    </source>
</evidence>
<reference evidence="6" key="1">
    <citation type="journal article" date="2019" name="Int. J. Syst. Evol. Microbiol.">
        <title>The Global Catalogue of Microorganisms (GCM) 10K type strain sequencing project: providing services to taxonomists for standard genome sequencing and annotation.</title>
        <authorList>
            <consortium name="The Broad Institute Genomics Platform"/>
            <consortium name="The Broad Institute Genome Sequencing Center for Infectious Disease"/>
            <person name="Wu L."/>
            <person name="Ma J."/>
        </authorList>
    </citation>
    <scope>NUCLEOTIDE SEQUENCE [LARGE SCALE GENOMIC DNA]</scope>
    <source>
        <strain evidence="6">JCM 17986</strain>
    </source>
</reference>
<evidence type="ECO:0000256" key="3">
    <source>
        <dbReference type="SAM" id="SignalP"/>
    </source>
</evidence>
<dbReference type="SUPFAM" id="SSF53822">
    <property type="entry name" value="Periplasmic binding protein-like I"/>
    <property type="match status" value="1"/>
</dbReference>
<evidence type="ECO:0000313" key="5">
    <source>
        <dbReference type="EMBL" id="GAA4959490.1"/>
    </source>
</evidence>
<organism evidence="5 6">
    <name type="scientific">Yinghuangia aomiensis</name>
    <dbReference type="NCBI Taxonomy" id="676205"/>
    <lineage>
        <taxon>Bacteria</taxon>
        <taxon>Bacillati</taxon>
        <taxon>Actinomycetota</taxon>
        <taxon>Actinomycetes</taxon>
        <taxon>Kitasatosporales</taxon>
        <taxon>Streptomycetaceae</taxon>
        <taxon>Yinghuangia</taxon>
    </lineage>
</organism>
<dbReference type="PANTHER" id="PTHR30036">
    <property type="entry name" value="D-XYLOSE-BINDING PERIPLASMIC PROTEIN"/>
    <property type="match status" value="1"/>
</dbReference>
<feature type="chain" id="PRO_5045512315" evidence="3">
    <location>
        <begin position="31"/>
        <end position="377"/>
    </location>
</feature>
<feature type="signal peptide" evidence="3">
    <location>
        <begin position="1"/>
        <end position="30"/>
    </location>
</feature>
<comment type="subcellular location">
    <subcellularLocation>
        <location evidence="1">Cell envelope</location>
    </subcellularLocation>
</comment>
<dbReference type="InterPro" id="IPR050555">
    <property type="entry name" value="Bact_Solute-Bind_Prot2"/>
</dbReference>
<sequence length="377" mass="39298">MTTALLPVRRLLRRGPAVVLAVALVLSAGACGKAKQAEKTQKGGTGASVEQGFKIGLLLPESKTARYERFDKPFFEARVAQLCPKCQVLYGNAQQQTNIQQQQAEAMFTNGIDVLVLDSVDTKAAASIVSSAKAKGIPVIAYDRLAEGPISGYVSFDNETVGRLQGTSLVEALKRGGDPKRGPIIMINGSPTDPNAAEYKRGAHSVLDGQVVIGREYDTPDWSNDKAQQETEQAITALGGPGRVIGAYVANDGMAGGAIAALKAAGFNPVPPVTGQDAELAAVQRIVVGDQYMTVFKPYLPEANAAAEMAIAAATGEKIPANTTKNNGTVTVPATILTPIPVTKDNVATTVAQPPYYTVAEICTPDFAAACKAAGIG</sequence>
<evidence type="ECO:0000313" key="6">
    <source>
        <dbReference type="Proteomes" id="UP001500466"/>
    </source>
</evidence>
<keyword evidence="6" id="KW-1185">Reference proteome</keyword>
<protein>
    <submittedName>
        <fullName evidence="5">Sugar ABC transporter substrate-binding protein</fullName>
    </submittedName>
</protein>
<dbReference type="PANTHER" id="PTHR30036:SF1">
    <property type="entry name" value="D-XYLOSE-BINDING PERIPLASMIC PROTEIN"/>
    <property type="match status" value="1"/>
</dbReference>
<dbReference type="Proteomes" id="UP001500466">
    <property type="component" value="Unassembled WGS sequence"/>
</dbReference>
<dbReference type="EMBL" id="BAABHS010000007">
    <property type="protein sequence ID" value="GAA4959490.1"/>
    <property type="molecule type" value="Genomic_DNA"/>
</dbReference>
<evidence type="ECO:0000256" key="2">
    <source>
        <dbReference type="ARBA" id="ARBA00022729"/>
    </source>
</evidence>
<dbReference type="Pfam" id="PF13407">
    <property type="entry name" value="Peripla_BP_4"/>
    <property type="match status" value="1"/>
</dbReference>
<name>A0ABP9H4V2_9ACTN</name>
<gene>
    <name evidence="5" type="ORF">GCM10023205_23090</name>
</gene>
<keyword evidence="2 3" id="KW-0732">Signal</keyword>
<dbReference type="RefSeq" id="WP_345675295.1">
    <property type="nucleotide sequence ID" value="NZ_BAABHS010000007.1"/>
</dbReference>
<dbReference type="Gene3D" id="3.40.50.2300">
    <property type="match status" value="2"/>
</dbReference>
<comment type="caution">
    <text evidence="5">The sequence shown here is derived from an EMBL/GenBank/DDBJ whole genome shotgun (WGS) entry which is preliminary data.</text>
</comment>
<dbReference type="InterPro" id="IPR028082">
    <property type="entry name" value="Peripla_BP_I"/>
</dbReference>